<dbReference type="OrthoDB" id="384721at2"/>
<keyword evidence="3" id="KW-1185">Reference proteome</keyword>
<evidence type="ECO:0000313" key="2">
    <source>
        <dbReference type="EMBL" id="SMC44806.1"/>
    </source>
</evidence>
<organism evidence="2 3">
    <name type="scientific">Cellulophaga tyrosinoxydans</name>
    <dbReference type="NCBI Taxonomy" id="504486"/>
    <lineage>
        <taxon>Bacteria</taxon>
        <taxon>Pseudomonadati</taxon>
        <taxon>Bacteroidota</taxon>
        <taxon>Flavobacteriia</taxon>
        <taxon>Flavobacteriales</taxon>
        <taxon>Flavobacteriaceae</taxon>
        <taxon>Cellulophaga</taxon>
    </lineage>
</organism>
<dbReference type="InterPro" id="IPR030395">
    <property type="entry name" value="GP_PDE_dom"/>
</dbReference>
<dbReference type="PROSITE" id="PS51704">
    <property type="entry name" value="GP_PDE"/>
    <property type="match status" value="1"/>
</dbReference>
<dbReference type="PANTHER" id="PTHR46211">
    <property type="entry name" value="GLYCEROPHOSPHORYL DIESTER PHOSPHODIESTERASE"/>
    <property type="match status" value="1"/>
</dbReference>
<dbReference type="STRING" id="504486.SAMN05660703_1281"/>
<accession>A0A1W1Z8W6</accession>
<dbReference type="PANTHER" id="PTHR46211:SF14">
    <property type="entry name" value="GLYCEROPHOSPHODIESTER PHOSPHODIESTERASE"/>
    <property type="match status" value="1"/>
</dbReference>
<reference evidence="2 3" key="1">
    <citation type="submission" date="2017-04" db="EMBL/GenBank/DDBJ databases">
        <authorList>
            <person name="Afonso C.L."/>
            <person name="Miller P.J."/>
            <person name="Scott M.A."/>
            <person name="Spackman E."/>
            <person name="Goraichik I."/>
            <person name="Dimitrov K.M."/>
            <person name="Suarez D.L."/>
            <person name="Swayne D.E."/>
        </authorList>
    </citation>
    <scope>NUCLEOTIDE SEQUENCE [LARGE SCALE GENOMIC DNA]</scope>
    <source>
        <strain evidence="2 3">DSM 21164</strain>
    </source>
</reference>
<dbReference type="SUPFAM" id="SSF51695">
    <property type="entry name" value="PLC-like phosphodiesterases"/>
    <property type="match status" value="1"/>
</dbReference>
<dbReference type="GO" id="GO:0006629">
    <property type="term" value="P:lipid metabolic process"/>
    <property type="evidence" value="ECO:0007669"/>
    <property type="project" value="InterPro"/>
</dbReference>
<name>A0A1W1Z8W6_9FLAO</name>
<feature type="domain" description="GP-PDE" evidence="1">
    <location>
        <begin position="22"/>
        <end position="248"/>
    </location>
</feature>
<dbReference type="Gene3D" id="3.20.20.190">
    <property type="entry name" value="Phosphatidylinositol (PI) phosphodiesterase"/>
    <property type="match status" value="1"/>
</dbReference>
<dbReference type="PROSITE" id="PS51257">
    <property type="entry name" value="PROKAR_LIPOPROTEIN"/>
    <property type="match status" value="1"/>
</dbReference>
<evidence type="ECO:0000259" key="1">
    <source>
        <dbReference type="PROSITE" id="PS51704"/>
    </source>
</evidence>
<dbReference type="GO" id="GO:0008081">
    <property type="term" value="F:phosphoric diester hydrolase activity"/>
    <property type="evidence" value="ECO:0007669"/>
    <property type="project" value="InterPro"/>
</dbReference>
<protein>
    <submittedName>
        <fullName evidence="2">Glycerophosphoryl diester phosphodiesterase</fullName>
    </submittedName>
</protein>
<dbReference type="InterPro" id="IPR017946">
    <property type="entry name" value="PLC-like_Pdiesterase_TIM-brl"/>
</dbReference>
<proteinExistence type="predicted"/>
<dbReference type="Proteomes" id="UP000192360">
    <property type="component" value="Unassembled WGS sequence"/>
</dbReference>
<evidence type="ECO:0000313" key="3">
    <source>
        <dbReference type="Proteomes" id="UP000192360"/>
    </source>
</evidence>
<dbReference type="Pfam" id="PF03009">
    <property type="entry name" value="GDPD"/>
    <property type="match status" value="1"/>
</dbReference>
<dbReference type="RefSeq" id="WP_084060541.1">
    <property type="nucleotide sequence ID" value="NZ_FWXO01000001.1"/>
</dbReference>
<gene>
    <name evidence="2" type="ORF">SAMN05660703_1281</name>
</gene>
<sequence>MKKIVVFLILITITACMNNKKLLVIGHRGAMGHETENTIPSIKKALELNVDMIEIDVFKIATGEIVVFHDDTVERLTNGDGNIEDYTWEELQKLNVTGGHKIPLLTDVIEVINRKVPLNIELKGAGTAKDVNAILKNYIDEKGWKLQDFLISSFNWDELKIMRESNAKIDIAVLIENEDPLEALPLAKELHAVAINPDFEKLNLENANRIREAGFKIFPWTVNEEQAILEMKRIGVDGIFTNYPERIK</sequence>
<dbReference type="EMBL" id="FWXO01000001">
    <property type="protein sequence ID" value="SMC44806.1"/>
    <property type="molecule type" value="Genomic_DNA"/>
</dbReference>
<dbReference type="AlphaFoldDB" id="A0A1W1Z8W6"/>